<organism evidence="1 2">
    <name type="scientific">Cylindrobasidium torrendii FP15055 ss-10</name>
    <dbReference type="NCBI Taxonomy" id="1314674"/>
    <lineage>
        <taxon>Eukaryota</taxon>
        <taxon>Fungi</taxon>
        <taxon>Dikarya</taxon>
        <taxon>Basidiomycota</taxon>
        <taxon>Agaricomycotina</taxon>
        <taxon>Agaricomycetes</taxon>
        <taxon>Agaricomycetidae</taxon>
        <taxon>Agaricales</taxon>
        <taxon>Marasmiineae</taxon>
        <taxon>Physalacriaceae</taxon>
        <taxon>Cylindrobasidium</taxon>
    </lineage>
</organism>
<proteinExistence type="predicted"/>
<evidence type="ECO:0000313" key="1">
    <source>
        <dbReference type="EMBL" id="KIY73332.1"/>
    </source>
</evidence>
<gene>
    <name evidence="1" type="ORF">CYLTODRAFT_238821</name>
</gene>
<keyword evidence="2" id="KW-1185">Reference proteome</keyword>
<name>A0A0D7BSF7_9AGAR</name>
<dbReference type="EMBL" id="KN880436">
    <property type="protein sequence ID" value="KIY73332.1"/>
    <property type="molecule type" value="Genomic_DNA"/>
</dbReference>
<reference evidence="1 2" key="1">
    <citation type="journal article" date="2015" name="Fungal Genet. Biol.">
        <title>Evolution of novel wood decay mechanisms in Agaricales revealed by the genome sequences of Fistulina hepatica and Cylindrobasidium torrendii.</title>
        <authorList>
            <person name="Floudas D."/>
            <person name="Held B.W."/>
            <person name="Riley R."/>
            <person name="Nagy L.G."/>
            <person name="Koehler G."/>
            <person name="Ransdell A.S."/>
            <person name="Younus H."/>
            <person name="Chow J."/>
            <person name="Chiniquy J."/>
            <person name="Lipzen A."/>
            <person name="Tritt A."/>
            <person name="Sun H."/>
            <person name="Haridas S."/>
            <person name="LaButti K."/>
            <person name="Ohm R.A."/>
            <person name="Kues U."/>
            <person name="Blanchette R.A."/>
            <person name="Grigoriev I.V."/>
            <person name="Minto R.E."/>
            <person name="Hibbett D.S."/>
        </authorList>
    </citation>
    <scope>NUCLEOTIDE SEQUENCE [LARGE SCALE GENOMIC DNA]</scope>
    <source>
        <strain evidence="1 2">FP15055 ss-10</strain>
    </source>
</reference>
<dbReference type="AlphaFoldDB" id="A0A0D7BSF7"/>
<protein>
    <submittedName>
        <fullName evidence="1">Uncharacterized protein</fullName>
    </submittedName>
</protein>
<sequence length="189" mass="21295">MPIFRSYIGLFREISIGQNRGRGFFHWTLIVKRTSSPNFNDPVDIYQIGYNPASCEWVRMHSEEKLKTNPHLFALVSLPSINAPDATSLRNFLLAESPTQDGTPLAEGRSEWSGSQWTTRTIQHLLAKHWNVRYGTAAKCEYSLDGHIEDKAYVGVIQDGVRVLSLRIDENYQSRSSALAALLALGKKT</sequence>
<accession>A0A0D7BSF7</accession>
<evidence type="ECO:0000313" key="2">
    <source>
        <dbReference type="Proteomes" id="UP000054007"/>
    </source>
</evidence>
<dbReference type="Proteomes" id="UP000054007">
    <property type="component" value="Unassembled WGS sequence"/>
</dbReference>